<dbReference type="AlphaFoldDB" id="A0A3L8DIR9"/>
<name>A0A3L8DIR9_OOCBI</name>
<comment type="caution">
    <text evidence="1">The sequence shown here is derived from an EMBL/GenBank/DDBJ whole genome shotgun (WGS) entry which is preliminary data.</text>
</comment>
<reference evidence="1" key="2">
    <citation type="submission" date="2018-07" db="EMBL/GenBank/DDBJ databases">
        <authorList>
            <person name="Mckenzie S.K."/>
            <person name="Kronauer D.J.C."/>
        </authorList>
    </citation>
    <scope>NUCLEOTIDE SEQUENCE</scope>
    <source>
        <strain evidence="1">Clonal line C1</strain>
    </source>
</reference>
<protein>
    <submittedName>
        <fullName evidence="1">Uncharacterized protein</fullName>
    </submittedName>
</protein>
<accession>A0A3L8DIR9</accession>
<gene>
    <name evidence="1" type="ORF">DMN91_006858</name>
</gene>
<feature type="non-terminal residue" evidence="1">
    <location>
        <position position="18"/>
    </location>
</feature>
<sequence length="18" mass="2009">MKTTNILFIALIGISFLL</sequence>
<reference evidence="1" key="1">
    <citation type="journal article" date="2018" name="Genome Res.">
        <title>The genomic architecture and molecular evolution of ant odorant receptors.</title>
        <authorList>
            <person name="McKenzie S.K."/>
            <person name="Kronauer D.J.C."/>
        </authorList>
    </citation>
    <scope>NUCLEOTIDE SEQUENCE [LARGE SCALE GENOMIC DNA]</scope>
    <source>
        <strain evidence="1">Clonal line C1</strain>
    </source>
</reference>
<organism evidence="1">
    <name type="scientific">Ooceraea biroi</name>
    <name type="common">Clonal raider ant</name>
    <name type="synonym">Cerapachys biroi</name>
    <dbReference type="NCBI Taxonomy" id="2015173"/>
    <lineage>
        <taxon>Eukaryota</taxon>
        <taxon>Metazoa</taxon>
        <taxon>Ecdysozoa</taxon>
        <taxon>Arthropoda</taxon>
        <taxon>Hexapoda</taxon>
        <taxon>Insecta</taxon>
        <taxon>Pterygota</taxon>
        <taxon>Neoptera</taxon>
        <taxon>Endopterygota</taxon>
        <taxon>Hymenoptera</taxon>
        <taxon>Apocrita</taxon>
        <taxon>Aculeata</taxon>
        <taxon>Formicoidea</taxon>
        <taxon>Formicidae</taxon>
        <taxon>Dorylinae</taxon>
        <taxon>Ooceraea</taxon>
    </lineage>
</organism>
<dbReference type="Proteomes" id="UP000279307">
    <property type="component" value="Chromosome 7"/>
</dbReference>
<dbReference type="EMBL" id="QOIP01000007">
    <property type="protein sequence ID" value="RLU20251.1"/>
    <property type="molecule type" value="Genomic_DNA"/>
</dbReference>
<evidence type="ECO:0000313" key="1">
    <source>
        <dbReference type="EMBL" id="RLU20251.1"/>
    </source>
</evidence>
<proteinExistence type="predicted"/>